<feature type="chain" id="PRO_5027045758" evidence="2">
    <location>
        <begin position="25"/>
        <end position="327"/>
    </location>
</feature>
<accession>A0A6M1LII0</accession>
<dbReference type="Pfam" id="PF03401">
    <property type="entry name" value="TctC"/>
    <property type="match status" value="1"/>
</dbReference>
<dbReference type="AlphaFoldDB" id="A0A6M1LII0"/>
<dbReference type="SUPFAM" id="SSF53850">
    <property type="entry name" value="Periplasmic binding protein-like II"/>
    <property type="match status" value="1"/>
</dbReference>
<dbReference type="PANTHER" id="PTHR42928:SF5">
    <property type="entry name" value="BLR1237 PROTEIN"/>
    <property type="match status" value="1"/>
</dbReference>
<keyword evidence="4" id="KW-1185">Reference proteome</keyword>
<organism evidence="3 4">
    <name type="scientific">Falsiroseomonas algicola</name>
    <dbReference type="NCBI Taxonomy" id="2716930"/>
    <lineage>
        <taxon>Bacteria</taxon>
        <taxon>Pseudomonadati</taxon>
        <taxon>Pseudomonadota</taxon>
        <taxon>Alphaproteobacteria</taxon>
        <taxon>Acetobacterales</taxon>
        <taxon>Roseomonadaceae</taxon>
        <taxon>Falsiroseomonas</taxon>
    </lineage>
</organism>
<dbReference type="PIRSF" id="PIRSF017082">
    <property type="entry name" value="YflP"/>
    <property type="match status" value="1"/>
</dbReference>
<dbReference type="PANTHER" id="PTHR42928">
    <property type="entry name" value="TRICARBOXYLATE-BINDING PROTEIN"/>
    <property type="match status" value="1"/>
</dbReference>
<evidence type="ECO:0000256" key="2">
    <source>
        <dbReference type="SAM" id="SignalP"/>
    </source>
</evidence>
<dbReference type="RefSeq" id="WP_164694028.1">
    <property type="nucleotide sequence ID" value="NZ_JAAIKB010000003.1"/>
</dbReference>
<reference evidence="3 4" key="2">
    <citation type="submission" date="2020-03" db="EMBL/GenBank/DDBJ databases">
        <title>Roseomonas stagni sp. nov., isolated from pond water in Japan.</title>
        <authorList>
            <person name="Furuhata K."/>
            <person name="Miyamoto H."/>
            <person name="Goto K."/>
        </authorList>
    </citation>
    <scope>NUCLEOTIDE SEQUENCE [LARGE SCALE GENOMIC DNA]</scope>
    <source>
        <strain evidence="3 4">PeD5</strain>
    </source>
</reference>
<dbReference type="Gene3D" id="3.40.190.10">
    <property type="entry name" value="Periplasmic binding protein-like II"/>
    <property type="match status" value="1"/>
</dbReference>
<dbReference type="InterPro" id="IPR042100">
    <property type="entry name" value="Bug_dom1"/>
</dbReference>
<feature type="signal peptide" evidence="2">
    <location>
        <begin position="1"/>
        <end position="24"/>
    </location>
</feature>
<evidence type="ECO:0000256" key="1">
    <source>
        <dbReference type="ARBA" id="ARBA00006987"/>
    </source>
</evidence>
<sequence length="327" mass="34877">MFETGKRALMGLAAAALLSAPALAQAPYPTRPITMIIPFAAGGPTDTVGRLIAQTMGNEIGQPVVVENVGGAGGTLGAQRVAQARPDGYTILLHHIGMATIPTLYRRVAYDPINGFETVGLVTDVPMTLVARRNFPANNLQELVQVIRRDREKLNYANAGIGAASHLCGLLFMHAINAPMTTVPYRGTGPAMNDLVAGTVDLMCDQTTSTTEQIRGGTIRAFAVTTPARVASLPELPTAAEAGLPGFDVSVWHGLYAPRNTPRPIIDRLNRSLVSALRDETIARRFGELGTAPVAIERATPEAHRAFWQADIAKWRPLIQAAGQFAD</sequence>
<name>A0A6M1LII0_9PROT</name>
<dbReference type="InterPro" id="IPR005064">
    <property type="entry name" value="BUG"/>
</dbReference>
<dbReference type="Gene3D" id="3.40.190.150">
    <property type="entry name" value="Bordetella uptake gene, domain 1"/>
    <property type="match status" value="1"/>
</dbReference>
<comment type="similarity">
    <text evidence="1">Belongs to the UPF0065 (bug) family.</text>
</comment>
<dbReference type="Proteomes" id="UP000475385">
    <property type="component" value="Unassembled WGS sequence"/>
</dbReference>
<proteinExistence type="inferred from homology"/>
<evidence type="ECO:0000313" key="3">
    <source>
        <dbReference type="EMBL" id="NGM20116.1"/>
    </source>
</evidence>
<dbReference type="EMBL" id="JAAIKB010000003">
    <property type="protein sequence ID" value="NGM20116.1"/>
    <property type="molecule type" value="Genomic_DNA"/>
</dbReference>
<evidence type="ECO:0000313" key="4">
    <source>
        <dbReference type="Proteomes" id="UP000475385"/>
    </source>
</evidence>
<reference evidence="3 4" key="1">
    <citation type="submission" date="2020-02" db="EMBL/GenBank/DDBJ databases">
        <authorList>
            <person name="Kim H.M."/>
            <person name="Jeon C.O."/>
        </authorList>
    </citation>
    <scope>NUCLEOTIDE SEQUENCE [LARGE SCALE GENOMIC DNA]</scope>
    <source>
        <strain evidence="3 4">PeD5</strain>
    </source>
</reference>
<keyword evidence="2" id="KW-0732">Signal</keyword>
<gene>
    <name evidence="3" type="ORF">G3576_08835</name>
</gene>
<comment type="caution">
    <text evidence="3">The sequence shown here is derived from an EMBL/GenBank/DDBJ whole genome shotgun (WGS) entry which is preliminary data.</text>
</comment>
<protein>
    <submittedName>
        <fullName evidence="3">Tripartite tricarboxylate transporter substrate binding protein BugD</fullName>
    </submittedName>
</protein>